<name>A0A8T0R843_PANVG</name>
<gene>
    <name evidence="2" type="ORF">PVAP13_6KG030950</name>
</gene>
<accession>A0A8T0R843</accession>
<keyword evidence="3" id="KW-1185">Reference proteome</keyword>
<comment type="caution">
    <text evidence="2">The sequence shown here is derived from an EMBL/GenBank/DDBJ whole genome shotgun (WGS) entry which is preliminary data.</text>
</comment>
<dbReference type="EMBL" id="CM029047">
    <property type="protein sequence ID" value="KAG2581245.1"/>
    <property type="molecule type" value="Genomic_DNA"/>
</dbReference>
<evidence type="ECO:0000256" key="1">
    <source>
        <dbReference type="SAM" id="MobiDB-lite"/>
    </source>
</evidence>
<proteinExistence type="predicted"/>
<evidence type="ECO:0000313" key="2">
    <source>
        <dbReference type="EMBL" id="KAG2581245.1"/>
    </source>
</evidence>
<sequence>MEPAFRNSVLSRKEKESKYFRQSRSRASTEQLAGN</sequence>
<reference evidence="2" key="1">
    <citation type="submission" date="2020-05" db="EMBL/GenBank/DDBJ databases">
        <title>WGS assembly of Panicum virgatum.</title>
        <authorList>
            <person name="Lovell J.T."/>
            <person name="Jenkins J."/>
            <person name="Shu S."/>
            <person name="Juenger T.E."/>
            <person name="Schmutz J."/>
        </authorList>
    </citation>
    <scope>NUCLEOTIDE SEQUENCE</scope>
    <source>
        <strain evidence="2">AP13</strain>
    </source>
</reference>
<protein>
    <submittedName>
        <fullName evidence="2">Uncharacterized protein</fullName>
    </submittedName>
</protein>
<dbReference type="Proteomes" id="UP000823388">
    <property type="component" value="Chromosome 6K"/>
</dbReference>
<dbReference type="AlphaFoldDB" id="A0A8T0R843"/>
<feature type="region of interest" description="Disordered" evidence="1">
    <location>
        <begin position="1"/>
        <end position="35"/>
    </location>
</feature>
<evidence type="ECO:0000313" key="3">
    <source>
        <dbReference type="Proteomes" id="UP000823388"/>
    </source>
</evidence>
<feature type="compositionally biased region" description="Polar residues" evidence="1">
    <location>
        <begin position="20"/>
        <end position="35"/>
    </location>
</feature>
<organism evidence="2 3">
    <name type="scientific">Panicum virgatum</name>
    <name type="common">Blackwell switchgrass</name>
    <dbReference type="NCBI Taxonomy" id="38727"/>
    <lineage>
        <taxon>Eukaryota</taxon>
        <taxon>Viridiplantae</taxon>
        <taxon>Streptophyta</taxon>
        <taxon>Embryophyta</taxon>
        <taxon>Tracheophyta</taxon>
        <taxon>Spermatophyta</taxon>
        <taxon>Magnoliopsida</taxon>
        <taxon>Liliopsida</taxon>
        <taxon>Poales</taxon>
        <taxon>Poaceae</taxon>
        <taxon>PACMAD clade</taxon>
        <taxon>Panicoideae</taxon>
        <taxon>Panicodae</taxon>
        <taxon>Paniceae</taxon>
        <taxon>Panicinae</taxon>
        <taxon>Panicum</taxon>
        <taxon>Panicum sect. Hiantes</taxon>
    </lineage>
</organism>